<accession>A0A7L3AHZ3</accession>
<feature type="region of interest" description="Disordered" evidence="3">
    <location>
        <begin position="209"/>
        <end position="233"/>
    </location>
</feature>
<organism evidence="5 6">
    <name type="scientific">Syrrhaptes paradoxus</name>
    <name type="common">Pallas's sandgrouse</name>
    <dbReference type="NCBI Taxonomy" id="302527"/>
    <lineage>
        <taxon>Eukaryota</taxon>
        <taxon>Metazoa</taxon>
        <taxon>Chordata</taxon>
        <taxon>Craniata</taxon>
        <taxon>Vertebrata</taxon>
        <taxon>Euteleostomi</taxon>
        <taxon>Archelosauria</taxon>
        <taxon>Archosauria</taxon>
        <taxon>Dinosauria</taxon>
        <taxon>Saurischia</taxon>
        <taxon>Theropoda</taxon>
        <taxon>Coelurosauria</taxon>
        <taxon>Aves</taxon>
        <taxon>Neognathae</taxon>
        <taxon>Neoaves</taxon>
        <taxon>Columbimorphae</taxon>
        <taxon>Pterocliformes</taxon>
        <taxon>Pteroclidae</taxon>
        <taxon>Syrrhaptes</taxon>
    </lineage>
</organism>
<proteinExistence type="inferred from homology"/>
<dbReference type="InterPro" id="IPR017862">
    <property type="entry name" value="SKI-int_prot_SKIP"/>
</dbReference>
<comment type="subunit">
    <text evidence="2">Identified in the spliceosome C complex.</text>
</comment>
<comment type="function">
    <text evidence="2">Involved in pre-mRNA splicing.</text>
</comment>
<keyword evidence="2" id="KW-0539">Nucleus</keyword>
<evidence type="ECO:0000313" key="6">
    <source>
        <dbReference type="Proteomes" id="UP000536260"/>
    </source>
</evidence>
<feature type="compositionally biased region" description="Basic and acidic residues" evidence="3">
    <location>
        <begin position="505"/>
        <end position="532"/>
    </location>
</feature>
<keyword evidence="6" id="KW-1185">Reference proteome</keyword>
<reference evidence="5 6" key="1">
    <citation type="submission" date="2019-09" db="EMBL/GenBank/DDBJ databases">
        <title>Bird 10,000 Genomes (B10K) Project - Family phase.</title>
        <authorList>
            <person name="Zhang G."/>
        </authorList>
    </citation>
    <scope>NUCLEOTIDE SEQUENCE [LARGE SCALE GENOMIC DNA]</scope>
    <source>
        <strain evidence="5">B10K-DU-003-42</strain>
        <tissue evidence="5">Mixed tissue sample</tissue>
    </source>
</reference>
<evidence type="ECO:0000256" key="3">
    <source>
        <dbReference type="SAM" id="MobiDB-lite"/>
    </source>
</evidence>
<keyword evidence="2" id="KW-0508">mRNA splicing</keyword>
<feature type="region of interest" description="Disordered" evidence="3">
    <location>
        <begin position="474"/>
        <end position="538"/>
    </location>
</feature>
<gene>
    <name evidence="5" type="primary">Snw1</name>
    <name evidence="5" type="ORF">SYRPAR_R06313</name>
</gene>
<feature type="domain" description="SKI-interacting protein SKIP SNW" evidence="4">
    <location>
        <begin position="175"/>
        <end position="335"/>
    </location>
</feature>
<evidence type="ECO:0000256" key="1">
    <source>
        <dbReference type="ARBA" id="ARBA00010197"/>
    </source>
</evidence>
<dbReference type="EMBL" id="VZTO01004276">
    <property type="protein sequence ID" value="NXT19109.1"/>
    <property type="molecule type" value="Genomic_DNA"/>
</dbReference>
<dbReference type="AlphaFoldDB" id="A0A7L3AHZ3"/>
<protein>
    <recommendedName>
        <fullName evidence="2">SNW domain-containing protein 1</fullName>
    </recommendedName>
</protein>
<dbReference type="Pfam" id="PF02731">
    <property type="entry name" value="SKIP_SNW"/>
    <property type="match status" value="1"/>
</dbReference>
<feature type="region of interest" description="Disordered" evidence="3">
    <location>
        <begin position="311"/>
        <end position="386"/>
    </location>
</feature>
<feature type="non-terminal residue" evidence="5">
    <location>
        <position position="1"/>
    </location>
</feature>
<feature type="compositionally biased region" description="Basic and acidic residues" evidence="3">
    <location>
        <begin position="474"/>
        <end position="491"/>
    </location>
</feature>
<comment type="caution">
    <text evidence="5">The sequence shown here is derived from an EMBL/GenBank/DDBJ whole genome shotgun (WGS) entry which is preliminary data.</text>
</comment>
<sequence length="538" mass="62006">LWMHSFLPAPTQLSQDQLELEERARAQRSRQTALVSSRREPPPYGYRKGWIPRVLEDFGDGGAFPEIHVAQYPLDMGRKKKMSNALAVQVDAEGKIKYDAIARQGQSKDKVIYSKYTDLVPKEVMNVDDPELQRPDEEAIREITEKTRAALEKSVSQKIAAAMPVRAADKLAPAQYIRYTPSQQGVAFNSGAKQRVIRMVEMQKDPMEPPRFKINKKIPRGPPSPPAPVMHSPSRKMTVKEQQEWKIPPCISNWKNAKGYTIPLDKRLAADGRGLQTVHINENFAKLAEALYIADRKAREAVEMRAQVERKMAQKEKEKHEEKLREMAQKARERRAGIKTHVEKEDGEARERDEIRHDRRKERQHDRNLSRAAPDKRSKLQRNENRDISEVIALGIPNPRPSNEIQYDQRLFNQSKGMDSGFAGGEDEIYNVYDQPWRSGKDMAQNIYRPSKNVDKDMYGDDLEARIKTNRFVPDKEFSNSDRNTRGRGRDGPVQFEEDPFGLDKFLEEAKQHGGSKRPSDSSRPKEHEHETKKRRKD</sequence>
<dbReference type="PANTHER" id="PTHR12096">
    <property type="entry name" value="NUCLEAR PROTEIN SKIP-RELATED"/>
    <property type="match status" value="1"/>
</dbReference>
<keyword evidence="2" id="KW-0747">Spliceosome</keyword>
<dbReference type="GO" id="GO:0000398">
    <property type="term" value="P:mRNA splicing, via spliceosome"/>
    <property type="evidence" value="ECO:0007669"/>
    <property type="project" value="InterPro"/>
</dbReference>
<dbReference type="InterPro" id="IPR004015">
    <property type="entry name" value="SKI-int_prot_SKIP_SNW-dom"/>
</dbReference>
<dbReference type="GO" id="GO:0005681">
    <property type="term" value="C:spliceosomal complex"/>
    <property type="evidence" value="ECO:0007669"/>
    <property type="project" value="UniProtKB-UniRule"/>
</dbReference>
<evidence type="ECO:0000256" key="2">
    <source>
        <dbReference type="RuleBase" id="RU367140"/>
    </source>
</evidence>
<comment type="similarity">
    <text evidence="1 2">Belongs to the SNW family.</text>
</comment>
<name>A0A7L3AHZ3_9AVES</name>
<comment type="subcellular location">
    <subcellularLocation>
        <location evidence="2">Nucleus</location>
    </subcellularLocation>
</comment>
<evidence type="ECO:0000259" key="4">
    <source>
        <dbReference type="Pfam" id="PF02731"/>
    </source>
</evidence>
<evidence type="ECO:0000313" key="5">
    <source>
        <dbReference type="EMBL" id="NXT19109.1"/>
    </source>
</evidence>
<dbReference type="Proteomes" id="UP000536260">
    <property type="component" value="Unassembled WGS sequence"/>
</dbReference>
<feature type="non-terminal residue" evidence="5">
    <location>
        <position position="538"/>
    </location>
</feature>
<keyword evidence="2" id="KW-0507">mRNA processing</keyword>